<feature type="compositionally biased region" description="Basic and acidic residues" evidence="1">
    <location>
        <begin position="1"/>
        <end position="21"/>
    </location>
</feature>
<protein>
    <submittedName>
        <fullName evidence="2">Uncharacterized protein</fullName>
    </submittedName>
</protein>
<gene>
    <name evidence="2" type="ORF">DPMN_021489</name>
</gene>
<name>A0A9D4SBT1_DREPO</name>
<proteinExistence type="predicted"/>
<evidence type="ECO:0000313" key="3">
    <source>
        <dbReference type="Proteomes" id="UP000828390"/>
    </source>
</evidence>
<keyword evidence="3" id="KW-1185">Reference proteome</keyword>
<evidence type="ECO:0000256" key="1">
    <source>
        <dbReference type="SAM" id="MobiDB-lite"/>
    </source>
</evidence>
<sequence>MDRQRPAWHREQPGRHREQPKRYRSSTGAHTDPDKATSSPGGALVNADRVPGELRRGITGECRRSYGIPGLCRDAAGFHRGSSGAQLGNYR</sequence>
<reference evidence="2" key="1">
    <citation type="journal article" date="2019" name="bioRxiv">
        <title>The Genome of the Zebra Mussel, Dreissena polymorpha: A Resource for Invasive Species Research.</title>
        <authorList>
            <person name="McCartney M.A."/>
            <person name="Auch B."/>
            <person name="Kono T."/>
            <person name="Mallez S."/>
            <person name="Zhang Y."/>
            <person name="Obille A."/>
            <person name="Becker A."/>
            <person name="Abrahante J.E."/>
            <person name="Garbe J."/>
            <person name="Badalamenti J.P."/>
            <person name="Herman A."/>
            <person name="Mangelson H."/>
            <person name="Liachko I."/>
            <person name="Sullivan S."/>
            <person name="Sone E.D."/>
            <person name="Koren S."/>
            <person name="Silverstein K.A.T."/>
            <person name="Beckman K.B."/>
            <person name="Gohl D.M."/>
        </authorList>
    </citation>
    <scope>NUCLEOTIDE SEQUENCE</scope>
    <source>
        <strain evidence="2">Duluth1</strain>
        <tissue evidence="2">Whole animal</tissue>
    </source>
</reference>
<accession>A0A9D4SBT1</accession>
<evidence type="ECO:0000313" key="2">
    <source>
        <dbReference type="EMBL" id="KAH3897302.1"/>
    </source>
</evidence>
<dbReference type="AlphaFoldDB" id="A0A9D4SBT1"/>
<organism evidence="2 3">
    <name type="scientific">Dreissena polymorpha</name>
    <name type="common">Zebra mussel</name>
    <name type="synonym">Mytilus polymorpha</name>
    <dbReference type="NCBI Taxonomy" id="45954"/>
    <lineage>
        <taxon>Eukaryota</taxon>
        <taxon>Metazoa</taxon>
        <taxon>Spiralia</taxon>
        <taxon>Lophotrochozoa</taxon>
        <taxon>Mollusca</taxon>
        <taxon>Bivalvia</taxon>
        <taxon>Autobranchia</taxon>
        <taxon>Heteroconchia</taxon>
        <taxon>Euheterodonta</taxon>
        <taxon>Imparidentia</taxon>
        <taxon>Neoheterodontei</taxon>
        <taxon>Myida</taxon>
        <taxon>Dreissenoidea</taxon>
        <taxon>Dreissenidae</taxon>
        <taxon>Dreissena</taxon>
    </lineage>
</organism>
<dbReference type="EMBL" id="JAIWYP010000001">
    <property type="protein sequence ID" value="KAH3897302.1"/>
    <property type="molecule type" value="Genomic_DNA"/>
</dbReference>
<feature type="region of interest" description="Disordered" evidence="1">
    <location>
        <begin position="1"/>
        <end position="50"/>
    </location>
</feature>
<dbReference type="Proteomes" id="UP000828390">
    <property type="component" value="Unassembled WGS sequence"/>
</dbReference>
<comment type="caution">
    <text evidence="2">The sequence shown here is derived from an EMBL/GenBank/DDBJ whole genome shotgun (WGS) entry which is preliminary data.</text>
</comment>
<reference evidence="2" key="2">
    <citation type="submission" date="2020-11" db="EMBL/GenBank/DDBJ databases">
        <authorList>
            <person name="McCartney M.A."/>
            <person name="Auch B."/>
            <person name="Kono T."/>
            <person name="Mallez S."/>
            <person name="Becker A."/>
            <person name="Gohl D.M."/>
            <person name="Silverstein K.A.T."/>
            <person name="Koren S."/>
            <person name="Bechman K.B."/>
            <person name="Herman A."/>
            <person name="Abrahante J.E."/>
            <person name="Garbe J."/>
        </authorList>
    </citation>
    <scope>NUCLEOTIDE SEQUENCE</scope>
    <source>
        <strain evidence="2">Duluth1</strain>
        <tissue evidence="2">Whole animal</tissue>
    </source>
</reference>